<evidence type="ECO:0000259" key="8">
    <source>
        <dbReference type="Pfam" id="PF02687"/>
    </source>
</evidence>
<sequence length="838" mass="86672">MLGITLAGLRAHRLRLLLTTVAIMLGVGFIAGTFVLTDTMQAGIDREFAGSAGKADLVALSPEFDGESQLAAGHLARVRALPGVADAQGLVRGEAALIGKDGKAHGAMPTLGLSVPAGRLLRYEFRQGRAPAAPNEAVLDEQTAEKTGFEPGATLRVLDHRGTVHTFALVGVADFGIDQGVAVQGAVGFDTATALRMTGEQSFHEIDIAAAEGAAGLHAAVAGAVGKEFEVLTGEELGERLARSAGADTRMIGVGLLMFGLVSLLVSALVIYNTFTILIAQRMRELALLRCVGASRRQVFGGVLVESAVVGLVGSLLGLALGYGLGVGLLALVGLMDTGLPTGAGGIALHPRTVVLGLAVGVVVTVLAALVPARTATRVAPVAALRSESEPGTGRFRLGRVRLALAVVFGAAGVAIGALGSLGMEKGESAMFVVAFGGVPAFLAVIMIMPLLVRPLSRAIGAVFARPAGMPGELAVENARRAPRRTATTTIALTVGVGLMSLFSVVAGSVEATTERQLAEQFPVDYQLGPQIGTDHLIPRALAAELRRKPELASVTEVREKPTKVDGTDFAVAAVSAAALGRQIRPEVEQGSLAALTGDTVAVHQTMAGHAGKRLGDEVKVRTARGVVQLEIVAILAGDLPLPPYLVSEADFDRHFGPLDDSSVYVVIKDGVPEPAARAVVDAAARPYPTVKVYSTVEFQEELGGAVNTLMLVFGGLLGLAIVIALFGIANTMTLSVVERTRESALLRALGLTRRQLRRMLTVEALIMGVIGALTGVVLGVVFGWASTNAISKNFVFAPPYLWIAGFVVLAGLAGMLAGVLPARRASRASIVESLAHE</sequence>
<dbReference type="InterPro" id="IPR050250">
    <property type="entry name" value="Macrolide_Exporter_MacB"/>
</dbReference>
<accession>A0A365H8I9</accession>
<evidence type="ECO:0000313" key="11">
    <source>
        <dbReference type="Proteomes" id="UP000251891"/>
    </source>
</evidence>
<comment type="similarity">
    <text evidence="6">Belongs to the ABC-4 integral membrane protein family.</text>
</comment>
<dbReference type="PANTHER" id="PTHR30572">
    <property type="entry name" value="MEMBRANE COMPONENT OF TRANSPORTER-RELATED"/>
    <property type="match status" value="1"/>
</dbReference>
<organism evidence="10 11">
    <name type="scientific">Actinomadura craniellae</name>
    <dbReference type="NCBI Taxonomy" id="2231787"/>
    <lineage>
        <taxon>Bacteria</taxon>
        <taxon>Bacillati</taxon>
        <taxon>Actinomycetota</taxon>
        <taxon>Actinomycetes</taxon>
        <taxon>Streptosporangiales</taxon>
        <taxon>Thermomonosporaceae</taxon>
        <taxon>Actinomadura</taxon>
    </lineage>
</organism>
<name>A0A365H8I9_9ACTN</name>
<evidence type="ECO:0000259" key="9">
    <source>
        <dbReference type="Pfam" id="PF12704"/>
    </source>
</evidence>
<proteinExistence type="inferred from homology"/>
<keyword evidence="5 7" id="KW-0472">Membrane</keyword>
<comment type="subcellular location">
    <subcellularLocation>
        <location evidence="1">Cell membrane</location>
        <topology evidence="1">Multi-pass membrane protein</topology>
    </subcellularLocation>
</comment>
<feature type="transmembrane region" description="Helical" evidence="7">
    <location>
        <begin position="251"/>
        <end position="279"/>
    </location>
</feature>
<feature type="domain" description="ABC3 transporter permease C-terminal" evidence="8">
    <location>
        <begin position="717"/>
        <end position="830"/>
    </location>
</feature>
<dbReference type="OrthoDB" id="9780560at2"/>
<feature type="transmembrane region" description="Helical" evidence="7">
    <location>
        <begin position="403"/>
        <end position="424"/>
    </location>
</feature>
<dbReference type="InterPro" id="IPR025857">
    <property type="entry name" value="MacB_PCD"/>
</dbReference>
<evidence type="ECO:0000256" key="6">
    <source>
        <dbReference type="ARBA" id="ARBA00038076"/>
    </source>
</evidence>
<dbReference type="GO" id="GO:0022857">
    <property type="term" value="F:transmembrane transporter activity"/>
    <property type="evidence" value="ECO:0007669"/>
    <property type="project" value="TreeGrafter"/>
</dbReference>
<evidence type="ECO:0000256" key="7">
    <source>
        <dbReference type="SAM" id="Phobius"/>
    </source>
</evidence>
<evidence type="ECO:0000256" key="3">
    <source>
        <dbReference type="ARBA" id="ARBA00022692"/>
    </source>
</evidence>
<feature type="transmembrane region" description="Helical" evidence="7">
    <location>
        <begin position="759"/>
        <end position="786"/>
    </location>
</feature>
<dbReference type="AlphaFoldDB" id="A0A365H8I9"/>
<evidence type="ECO:0000256" key="4">
    <source>
        <dbReference type="ARBA" id="ARBA00022989"/>
    </source>
</evidence>
<dbReference type="Proteomes" id="UP000251891">
    <property type="component" value="Unassembled WGS sequence"/>
</dbReference>
<feature type="transmembrane region" description="Helical" evidence="7">
    <location>
        <begin position="801"/>
        <end position="821"/>
    </location>
</feature>
<dbReference type="InterPro" id="IPR003838">
    <property type="entry name" value="ABC3_permease_C"/>
</dbReference>
<keyword evidence="3 7" id="KW-0812">Transmembrane</keyword>
<dbReference type="Pfam" id="PF12704">
    <property type="entry name" value="MacB_PCD"/>
    <property type="match status" value="2"/>
</dbReference>
<feature type="transmembrane region" description="Helical" evidence="7">
    <location>
        <begin position="490"/>
        <end position="510"/>
    </location>
</feature>
<feature type="transmembrane region" description="Helical" evidence="7">
    <location>
        <begin position="710"/>
        <end position="738"/>
    </location>
</feature>
<feature type="domain" description="MacB-like periplasmic core" evidence="9">
    <location>
        <begin position="486"/>
        <end position="682"/>
    </location>
</feature>
<reference evidence="10 11" key="1">
    <citation type="submission" date="2018-06" db="EMBL/GenBank/DDBJ databases">
        <title>Actinomadura craniellae sp. nov. isolated from marine sponge Craniella sp.</title>
        <authorList>
            <person name="Li L."/>
            <person name="Xu Q.H."/>
            <person name="Lin H.W."/>
            <person name="Lu Y.H."/>
        </authorList>
    </citation>
    <scope>NUCLEOTIDE SEQUENCE [LARGE SCALE GENOMIC DNA]</scope>
    <source>
        <strain evidence="10 11">LHW63021</strain>
    </source>
</reference>
<keyword evidence="4 7" id="KW-1133">Transmembrane helix</keyword>
<dbReference type="RefSeq" id="WP_111866069.1">
    <property type="nucleotide sequence ID" value="NZ_QLYX01000004.1"/>
</dbReference>
<comment type="caution">
    <text evidence="10">The sequence shown here is derived from an EMBL/GenBank/DDBJ whole genome shotgun (WGS) entry which is preliminary data.</text>
</comment>
<feature type="domain" description="ABC3 transporter permease C-terminal" evidence="8">
    <location>
        <begin position="258"/>
        <end position="379"/>
    </location>
</feature>
<dbReference type="EMBL" id="QLYX01000004">
    <property type="protein sequence ID" value="RAY15349.1"/>
    <property type="molecule type" value="Genomic_DNA"/>
</dbReference>
<feature type="transmembrane region" description="Helical" evidence="7">
    <location>
        <begin position="300"/>
        <end position="333"/>
    </location>
</feature>
<keyword evidence="2" id="KW-1003">Cell membrane</keyword>
<feature type="domain" description="MacB-like periplasmic core" evidence="9">
    <location>
        <begin position="17"/>
        <end position="214"/>
    </location>
</feature>
<evidence type="ECO:0000256" key="2">
    <source>
        <dbReference type="ARBA" id="ARBA00022475"/>
    </source>
</evidence>
<evidence type="ECO:0000256" key="5">
    <source>
        <dbReference type="ARBA" id="ARBA00023136"/>
    </source>
</evidence>
<keyword evidence="11" id="KW-1185">Reference proteome</keyword>
<evidence type="ECO:0000256" key="1">
    <source>
        <dbReference type="ARBA" id="ARBA00004651"/>
    </source>
</evidence>
<dbReference type="PANTHER" id="PTHR30572:SF4">
    <property type="entry name" value="ABC TRANSPORTER PERMEASE YTRF"/>
    <property type="match status" value="1"/>
</dbReference>
<gene>
    <name evidence="10" type="ORF">DPM19_11635</name>
</gene>
<dbReference type="Pfam" id="PF02687">
    <property type="entry name" value="FtsX"/>
    <property type="match status" value="2"/>
</dbReference>
<dbReference type="GO" id="GO:0005886">
    <property type="term" value="C:plasma membrane"/>
    <property type="evidence" value="ECO:0007669"/>
    <property type="project" value="UniProtKB-SubCell"/>
</dbReference>
<feature type="transmembrane region" description="Helical" evidence="7">
    <location>
        <begin position="16"/>
        <end position="36"/>
    </location>
</feature>
<evidence type="ECO:0000313" key="10">
    <source>
        <dbReference type="EMBL" id="RAY15349.1"/>
    </source>
</evidence>
<feature type="transmembrane region" description="Helical" evidence="7">
    <location>
        <begin position="430"/>
        <end position="453"/>
    </location>
</feature>
<protein>
    <submittedName>
        <fullName evidence="10">ABC transporter permease</fullName>
    </submittedName>
</protein>
<feature type="transmembrane region" description="Helical" evidence="7">
    <location>
        <begin position="353"/>
        <end position="371"/>
    </location>
</feature>